<protein>
    <submittedName>
        <fullName evidence="2">Uncharacterized protein</fullName>
    </submittedName>
</protein>
<reference evidence="2" key="1">
    <citation type="submission" date="2006-03" db="EMBL/GenBank/DDBJ databases">
        <title>Complete sequence of Rhodopseudomonas palustris BisB18.</title>
        <authorList>
            <consortium name="US DOE Joint Genome Institute"/>
            <person name="Copeland A."/>
            <person name="Lucas S."/>
            <person name="Lapidus A."/>
            <person name="Barry K."/>
            <person name="Detter J.C."/>
            <person name="Glavina del Rio T."/>
            <person name="Hammon N."/>
            <person name="Israni S."/>
            <person name="Dalin E."/>
            <person name="Tice H."/>
            <person name="Pitluck S."/>
            <person name="Chain P."/>
            <person name="Malfatti S."/>
            <person name="Shin M."/>
            <person name="Vergez L."/>
            <person name="Schmutz J."/>
            <person name="Larimer F."/>
            <person name="Land M."/>
            <person name="Hauser L."/>
            <person name="Pelletier D.A."/>
            <person name="Kyrpides N."/>
            <person name="Anderson I."/>
            <person name="Oda Y."/>
            <person name="Harwood C.S."/>
            <person name="Richardson P."/>
        </authorList>
    </citation>
    <scope>NUCLEOTIDE SEQUENCE [LARGE SCALE GENOMIC DNA]</scope>
    <source>
        <strain evidence="2">BisB18</strain>
    </source>
</reference>
<gene>
    <name evidence="2" type="ordered locus">RPC_2027</name>
</gene>
<dbReference type="HOGENOM" id="CLU_2234492_0_0_5"/>
<proteinExistence type="predicted"/>
<dbReference type="EMBL" id="CP000301">
    <property type="protein sequence ID" value="ABD87582.1"/>
    <property type="molecule type" value="Genomic_DNA"/>
</dbReference>
<feature type="region of interest" description="Disordered" evidence="1">
    <location>
        <begin position="85"/>
        <end position="105"/>
    </location>
</feature>
<organism evidence="2">
    <name type="scientific">Rhodopseudomonas palustris (strain BisB18)</name>
    <dbReference type="NCBI Taxonomy" id="316056"/>
    <lineage>
        <taxon>Bacteria</taxon>
        <taxon>Pseudomonadati</taxon>
        <taxon>Pseudomonadota</taxon>
        <taxon>Alphaproteobacteria</taxon>
        <taxon>Hyphomicrobiales</taxon>
        <taxon>Nitrobacteraceae</taxon>
        <taxon>Rhodopseudomonas</taxon>
    </lineage>
</organism>
<dbReference type="KEGG" id="rpc:RPC_2027"/>
<evidence type="ECO:0000313" key="2">
    <source>
        <dbReference type="EMBL" id="ABD87582.1"/>
    </source>
</evidence>
<accession>Q216V4</accession>
<evidence type="ECO:0000256" key="1">
    <source>
        <dbReference type="SAM" id="MobiDB-lite"/>
    </source>
</evidence>
<dbReference type="AlphaFoldDB" id="Q216V4"/>
<sequence>MARSRHRCNFKLHSMIALVIDVDQCVSSRATSIASLRRRSFAAIQHDALRLAATPSDRRISSTEPATHRRCDSVAGLRHRVASCQRTPKPINHHVGGSSGRHNLR</sequence>
<name>Q216V4_RHOPB</name>